<proteinExistence type="inferred from homology"/>
<evidence type="ECO:0000313" key="7">
    <source>
        <dbReference type="EMBL" id="KAK1734380.1"/>
    </source>
</evidence>
<keyword evidence="4" id="KW-1015">Disulfide bond</keyword>
<evidence type="ECO:0000313" key="8">
    <source>
        <dbReference type="Proteomes" id="UP001224775"/>
    </source>
</evidence>
<sequence>MKSYGLLLLATSASAFQTTTVSAVRSAPLQMAAASEAAADAAITPNAAIKVAANGMSLLKPIFAAEASLQAAVLGGLAKVDPDEVKAAIEFEKKANGVLIYTYGLSPFSSEALSILDKSGYPYKNIELGAEWFLLGGEESQTRVELGKAGDFGTSLPKIFVGGECIGGCAELVNLVEEGKLDETMKKAKVSKKGAAANKPNFLSMFS</sequence>
<dbReference type="GO" id="GO:0005739">
    <property type="term" value="C:mitochondrion"/>
    <property type="evidence" value="ECO:0007669"/>
    <property type="project" value="TreeGrafter"/>
</dbReference>
<accession>A0AAD8XVV0</accession>
<keyword evidence="5" id="KW-0676">Redox-active center</keyword>
<reference evidence="7" key="1">
    <citation type="submission" date="2023-06" db="EMBL/GenBank/DDBJ databases">
        <title>Survivors Of The Sea: Transcriptome response of Skeletonema marinoi to long-term dormancy.</title>
        <authorList>
            <person name="Pinder M.I.M."/>
            <person name="Kourtchenko O."/>
            <person name="Robertson E.K."/>
            <person name="Larsson T."/>
            <person name="Maumus F."/>
            <person name="Osuna-Cruz C.M."/>
            <person name="Vancaester E."/>
            <person name="Stenow R."/>
            <person name="Vandepoele K."/>
            <person name="Ploug H."/>
            <person name="Bruchert V."/>
            <person name="Godhe A."/>
            <person name="Topel M."/>
        </authorList>
    </citation>
    <scope>NUCLEOTIDE SEQUENCE</scope>
    <source>
        <strain evidence="7">R05AC</strain>
    </source>
</reference>
<protein>
    <recommendedName>
        <fullName evidence="9">Glutaredoxin domain-containing protein</fullName>
    </recommendedName>
</protein>
<evidence type="ECO:0000256" key="6">
    <source>
        <dbReference type="SAM" id="SignalP"/>
    </source>
</evidence>
<keyword evidence="3" id="KW-0249">Electron transport</keyword>
<dbReference type="SUPFAM" id="SSF52833">
    <property type="entry name" value="Thioredoxin-like"/>
    <property type="match status" value="1"/>
</dbReference>
<evidence type="ECO:0000256" key="5">
    <source>
        <dbReference type="ARBA" id="ARBA00023284"/>
    </source>
</evidence>
<dbReference type="EMBL" id="JATAAI010000039">
    <property type="protein sequence ID" value="KAK1734380.1"/>
    <property type="molecule type" value="Genomic_DNA"/>
</dbReference>
<keyword evidence="6" id="KW-0732">Signal</keyword>
<dbReference type="Gene3D" id="3.40.30.10">
    <property type="entry name" value="Glutaredoxin"/>
    <property type="match status" value="1"/>
</dbReference>
<comment type="caution">
    <text evidence="7">The sequence shown here is derived from an EMBL/GenBank/DDBJ whole genome shotgun (WGS) entry which is preliminary data.</text>
</comment>
<feature type="chain" id="PRO_5042040938" description="Glutaredoxin domain-containing protein" evidence="6">
    <location>
        <begin position="16"/>
        <end position="207"/>
    </location>
</feature>
<dbReference type="PROSITE" id="PS51354">
    <property type="entry name" value="GLUTAREDOXIN_2"/>
    <property type="match status" value="1"/>
</dbReference>
<name>A0AAD8XVV0_9STRA</name>
<dbReference type="CDD" id="cd02066">
    <property type="entry name" value="GRX_family"/>
    <property type="match status" value="1"/>
</dbReference>
<dbReference type="GO" id="GO:0015035">
    <property type="term" value="F:protein-disulfide reductase activity"/>
    <property type="evidence" value="ECO:0007669"/>
    <property type="project" value="TreeGrafter"/>
</dbReference>
<dbReference type="Proteomes" id="UP001224775">
    <property type="component" value="Unassembled WGS sequence"/>
</dbReference>
<dbReference type="PANTHER" id="PTHR46679:SF1">
    <property type="entry name" value="GLUTAREDOXIN-2, MITOCHONDRIAL"/>
    <property type="match status" value="1"/>
</dbReference>
<evidence type="ECO:0000256" key="2">
    <source>
        <dbReference type="ARBA" id="ARBA00022448"/>
    </source>
</evidence>
<evidence type="ECO:0000256" key="3">
    <source>
        <dbReference type="ARBA" id="ARBA00022982"/>
    </source>
</evidence>
<gene>
    <name evidence="7" type="ORF">QTG54_014887</name>
</gene>
<evidence type="ECO:0000256" key="1">
    <source>
        <dbReference type="ARBA" id="ARBA00007787"/>
    </source>
</evidence>
<feature type="signal peptide" evidence="6">
    <location>
        <begin position="1"/>
        <end position="15"/>
    </location>
</feature>
<evidence type="ECO:0008006" key="9">
    <source>
        <dbReference type="Google" id="ProtNLM"/>
    </source>
</evidence>
<evidence type="ECO:0000256" key="4">
    <source>
        <dbReference type="ARBA" id="ARBA00023157"/>
    </source>
</evidence>
<keyword evidence="8" id="KW-1185">Reference proteome</keyword>
<dbReference type="InterPro" id="IPR036249">
    <property type="entry name" value="Thioredoxin-like_sf"/>
</dbReference>
<dbReference type="PANTHER" id="PTHR46679">
    <property type="match status" value="1"/>
</dbReference>
<organism evidence="7 8">
    <name type="scientific">Skeletonema marinoi</name>
    <dbReference type="NCBI Taxonomy" id="267567"/>
    <lineage>
        <taxon>Eukaryota</taxon>
        <taxon>Sar</taxon>
        <taxon>Stramenopiles</taxon>
        <taxon>Ochrophyta</taxon>
        <taxon>Bacillariophyta</taxon>
        <taxon>Coscinodiscophyceae</taxon>
        <taxon>Thalassiosirophycidae</taxon>
        <taxon>Thalassiosirales</taxon>
        <taxon>Skeletonemataceae</taxon>
        <taxon>Skeletonema</taxon>
        <taxon>Skeletonema marinoi-dohrnii complex</taxon>
    </lineage>
</organism>
<comment type="similarity">
    <text evidence="1">Belongs to the glutaredoxin family.</text>
</comment>
<dbReference type="AlphaFoldDB" id="A0AAD8XVV0"/>
<keyword evidence="2" id="KW-0813">Transport</keyword>